<keyword evidence="8" id="KW-1185">Reference proteome</keyword>
<dbReference type="AlphaFoldDB" id="A0A2B4SNE4"/>
<evidence type="ECO:0000256" key="5">
    <source>
        <dbReference type="RuleBase" id="RU004262"/>
    </source>
</evidence>
<dbReference type="STRING" id="50429.A0A2B4SNE4"/>
<name>A0A2B4SNE4_STYPI</name>
<dbReference type="PROSITE" id="PS50095">
    <property type="entry name" value="PLAT"/>
    <property type="match status" value="1"/>
</dbReference>
<sequence>MKISTSLPNFLACEFAHSTKGCGRRFLLKVCLENPTMHQTETGLLFNREPKEVTYGKYGTFKEQPNVRWSIFIRRPSLPESPSTVGTTFHLFTRGGSLTVDDEDYTNLMGSDFDISRRTIFIIHGFNEGKDTWAVRMKDALLNQEDCNVILVDWSEGAKNQPNIDLLKSYLQAAGNTRLVGAQVAELIRFLISSDARSHEPEFYIVGFSLGAQTAGYAGSYLRNKAEMTLSRITGLDPANPFFRNADVNYRLDPSDAEYVDVIHTDMDVAGTDKATGHTDFYPNGGKSQPGCKSDRLGLDSLKNLACDHMRATEYYIATIEPKKDEPDCSWKAYPCGRYSDFEKRRCMTCNGECPTMGYLADKTKRTGEFYLDTNHQAPFCEIRPKWMEYIRDGLLRNFDCNVILVDWYTGSLPPYLQAAGNTRLVGAMIAELIKFLISETHSSVDLFHVVGFSLGSHIAGYCGRRLKQEGLILPRITGILSPLLCDHFRATDYFIYSLSQQCMHSMKGFPCSDSNGFDRARCLQCKNGNCPEMGYYAEEYSAGVPYYTVITFKTSWSWPVGLFRARIVVKLIGSNGESDFVLLQSRSLKRGSDETFVMPGLNNLGALQKIQVQQKYLSWLLKWKLVKITVMKPGWTGTQSDKSNTQS</sequence>
<dbReference type="Gene3D" id="3.40.50.1820">
    <property type="entry name" value="alpha/beta hydrolase"/>
    <property type="match status" value="3"/>
</dbReference>
<dbReference type="InterPro" id="IPR001024">
    <property type="entry name" value="PLAT/LH2_dom"/>
</dbReference>
<dbReference type="CDD" id="cd00707">
    <property type="entry name" value="Pancreat_lipase_like"/>
    <property type="match status" value="1"/>
</dbReference>
<dbReference type="PANTHER" id="PTHR11610">
    <property type="entry name" value="LIPASE"/>
    <property type="match status" value="1"/>
</dbReference>
<feature type="domain" description="PLAT" evidence="6">
    <location>
        <begin position="546"/>
        <end position="648"/>
    </location>
</feature>
<evidence type="ECO:0000259" key="6">
    <source>
        <dbReference type="PROSITE" id="PS50095"/>
    </source>
</evidence>
<comment type="subcellular location">
    <subcellularLocation>
        <location evidence="1">Secreted</location>
    </subcellularLocation>
</comment>
<dbReference type="InterPro" id="IPR033906">
    <property type="entry name" value="Lipase_N"/>
</dbReference>
<comment type="caution">
    <text evidence="4">Lacks conserved residue(s) required for the propagation of feature annotation.</text>
</comment>
<dbReference type="GO" id="GO:0016298">
    <property type="term" value="F:lipase activity"/>
    <property type="evidence" value="ECO:0007669"/>
    <property type="project" value="InterPro"/>
</dbReference>
<comment type="caution">
    <text evidence="7">The sequence shown here is derived from an EMBL/GenBank/DDBJ whole genome shotgun (WGS) entry which is preliminary data.</text>
</comment>
<reference evidence="8" key="1">
    <citation type="journal article" date="2017" name="bioRxiv">
        <title>Comparative analysis of the genomes of Stylophora pistillata and Acropora digitifera provides evidence for extensive differences between species of corals.</title>
        <authorList>
            <person name="Voolstra C.R."/>
            <person name="Li Y."/>
            <person name="Liew Y.J."/>
            <person name="Baumgarten S."/>
            <person name="Zoccola D."/>
            <person name="Flot J.-F."/>
            <person name="Tambutte S."/>
            <person name="Allemand D."/>
            <person name="Aranda M."/>
        </authorList>
    </citation>
    <scope>NUCLEOTIDE SEQUENCE [LARGE SCALE GENOMIC DNA]</scope>
</reference>
<dbReference type="InterPro" id="IPR029058">
    <property type="entry name" value="AB_hydrolase_fold"/>
</dbReference>
<evidence type="ECO:0000256" key="1">
    <source>
        <dbReference type="ARBA" id="ARBA00004613"/>
    </source>
</evidence>
<dbReference type="SUPFAM" id="SSF53474">
    <property type="entry name" value="alpha/beta-Hydrolases"/>
    <property type="match status" value="2"/>
</dbReference>
<evidence type="ECO:0000313" key="8">
    <source>
        <dbReference type="Proteomes" id="UP000225706"/>
    </source>
</evidence>
<accession>A0A2B4SNE4</accession>
<dbReference type="PRINTS" id="PR00821">
    <property type="entry name" value="TAGLIPASE"/>
</dbReference>
<dbReference type="GO" id="GO:0005615">
    <property type="term" value="C:extracellular space"/>
    <property type="evidence" value="ECO:0007669"/>
    <property type="project" value="TreeGrafter"/>
</dbReference>
<dbReference type="Proteomes" id="UP000225706">
    <property type="component" value="Unassembled WGS sequence"/>
</dbReference>
<dbReference type="InterPro" id="IPR013818">
    <property type="entry name" value="Lipase"/>
</dbReference>
<comment type="similarity">
    <text evidence="2 5">Belongs to the AB hydrolase superfamily. Lipase family.</text>
</comment>
<dbReference type="InterPro" id="IPR000734">
    <property type="entry name" value="TAG_lipase"/>
</dbReference>
<dbReference type="EMBL" id="LSMT01000026">
    <property type="protein sequence ID" value="PFX32204.1"/>
    <property type="molecule type" value="Genomic_DNA"/>
</dbReference>
<protein>
    <submittedName>
        <fullName evidence="7">Inactive pancreatic lipase-related protein 1</fullName>
    </submittedName>
</protein>
<dbReference type="Pfam" id="PF00151">
    <property type="entry name" value="Lipase"/>
    <property type="match status" value="3"/>
</dbReference>
<dbReference type="Gene3D" id="2.60.60.20">
    <property type="entry name" value="PLAT/LH2 domain"/>
    <property type="match status" value="1"/>
</dbReference>
<dbReference type="InterPro" id="IPR036392">
    <property type="entry name" value="PLAT/LH2_dom_sf"/>
</dbReference>
<keyword evidence="3" id="KW-0964">Secreted</keyword>
<organism evidence="7 8">
    <name type="scientific">Stylophora pistillata</name>
    <name type="common">Smooth cauliflower coral</name>
    <dbReference type="NCBI Taxonomy" id="50429"/>
    <lineage>
        <taxon>Eukaryota</taxon>
        <taxon>Metazoa</taxon>
        <taxon>Cnidaria</taxon>
        <taxon>Anthozoa</taxon>
        <taxon>Hexacorallia</taxon>
        <taxon>Scleractinia</taxon>
        <taxon>Astrocoeniina</taxon>
        <taxon>Pocilloporidae</taxon>
        <taxon>Stylophora</taxon>
    </lineage>
</organism>
<dbReference type="GO" id="GO:0016042">
    <property type="term" value="P:lipid catabolic process"/>
    <property type="evidence" value="ECO:0007669"/>
    <property type="project" value="TreeGrafter"/>
</dbReference>
<dbReference type="SUPFAM" id="SSF49723">
    <property type="entry name" value="Lipase/lipooxygenase domain (PLAT/LH2 domain)"/>
    <property type="match status" value="1"/>
</dbReference>
<gene>
    <name evidence="7" type="primary">Pnliprp1</name>
    <name evidence="7" type="ORF">AWC38_SpisGene2984</name>
</gene>
<evidence type="ECO:0000313" key="7">
    <source>
        <dbReference type="EMBL" id="PFX32204.1"/>
    </source>
</evidence>
<proteinExistence type="inferred from homology"/>
<evidence type="ECO:0000256" key="2">
    <source>
        <dbReference type="ARBA" id="ARBA00010701"/>
    </source>
</evidence>
<dbReference type="PANTHER" id="PTHR11610:SF178">
    <property type="entry name" value="LIPASE MEMBER H-A-LIKE PROTEIN"/>
    <property type="match status" value="1"/>
</dbReference>
<evidence type="ECO:0000256" key="3">
    <source>
        <dbReference type="ARBA" id="ARBA00022525"/>
    </source>
</evidence>
<dbReference type="OrthoDB" id="6019621at2759"/>
<evidence type="ECO:0000256" key="4">
    <source>
        <dbReference type="PROSITE-ProRule" id="PRU00152"/>
    </source>
</evidence>